<keyword evidence="2" id="KW-1185">Reference proteome</keyword>
<evidence type="ECO:0000313" key="1">
    <source>
        <dbReference type="EMBL" id="KAI8434076.1"/>
    </source>
</evidence>
<dbReference type="EMBL" id="CM046121">
    <property type="protein sequence ID" value="KAI8434076.1"/>
    <property type="molecule type" value="Genomic_DNA"/>
</dbReference>
<sequence>MRTIGLTTPVSADDLIASKEMFHEIGGELDCAFNDLGLPITPPHIVSGPLHATNLSPKRRSTRTSETTWTQPSWSSSSKNKMFERHPEAPPSACDSYYLYKYEVLEERSKYKAIAEEVDQTFADLSGY</sequence>
<proteinExistence type="predicted"/>
<organism evidence="1 2">
    <name type="scientific">Choristoneura fumiferana</name>
    <name type="common">Spruce budworm moth</name>
    <name type="synonym">Archips fumiferana</name>
    <dbReference type="NCBI Taxonomy" id="7141"/>
    <lineage>
        <taxon>Eukaryota</taxon>
        <taxon>Metazoa</taxon>
        <taxon>Ecdysozoa</taxon>
        <taxon>Arthropoda</taxon>
        <taxon>Hexapoda</taxon>
        <taxon>Insecta</taxon>
        <taxon>Pterygota</taxon>
        <taxon>Neoptera</taxon>
        <taxon>Endopterygota</taxon>
        <taxon>Lepidoptera</taxon>
        <taxon>Glossata</taxon>
        <taxon>Ditrysia</taxon>
        <taxon>Tortricoidea</taxon>
        <taxon>Tortricidae</taxon>
        <taxon>Tortricinae</taxon>
        <taxon>Choristoneura</taxon>
    </lineage>
</organism>
<name>A0ACC0KCY4_CHOFU</name>
<evidence type="ECO:0000313" key="2">
    <source>
        <dbReference type="Proteomes" id="UP001064048"/>
    </source>
</evidence>
<protein>
    <submittedName>
        <fullName evidence="1">Uncharacterized protein</fullName>
    </submittedName>
</protein>
<reference evidence="1 2" key="1">
    <citation type="journal article" date="2022" name="Genome Biol. Evol.">
        <title>The Spruce Budworm Genome: Reconstructing the Evolutionary History of Antifreeze Proteins.</title>
        <authorList>
            <person name="Beliveau C."/>
            <person name="Gagne P."/>
            <person name="Picq S."/>
            <person name="Vernygora O."/>
            <person name="Keeling C.I."/>
            <person name="Pinkney K."/>
            <person name="Doucet D."/>
            <person name="Wen F."/>
            <person name="Johnston J.S."/>
            <person name="Maaroufi H."/>
            <person name="Boyle B."/>
            <person name="Laroche J."/>
            <person name="Dewar K."/>
            <person name="Juretic N."/>
            <person name="Blackburn G."/>
            <person name="Nisole A."/>
            <person name="Brunet B."/>
            <person name="Brandao M."/>
            <person name="Lumley L."/>
            <person name="Duan J."/>
            <person name="Quan G."/>
            <person name="Lucarotti C.J."/>
            <person name="Roe A.D."/>
            <person name="Sperling F.A.H."/>
            <person name="Levesque R.C."/>
            <person name="Cusson M."/>
        </authorList>
    </citation>
    <scope>NUCLEOTIDE SEQUENCE [LARGE SCALE GENOMIC DNA]</scope>
    <source>
        <strain evidence="1">Glfc:IPQL:Cfum</strain>
    </source>
</reference>
<accession>A0ACC0KCY4</accession>
<gene>
    <name evidence="1" type="ORF">MSG28_012225</name>
</gene>
<dbReference type="Proteomes" id="UP001064048">
    <property type="component" value="Chromosome 21"/>
</dbReference>
<comment type="caution">
    <text evidence="1">The sequence shown here is derived from an EMBL/GenBank/DDBJ whole genome shotgun (WGS) entry which is preliminary data.</text>
</comment>